<organism evidence="2 3">
    <name type="scientific">Mycena pura</name>
    <dbReference type="NCBI Taxonomy" id="153505"/>
    <lineage>
        <taxon>Eukaryota</taxon>
        <taxon>Fungi</taxon>
        <taxon>Dikarya</taxon>
        <taxon>Basidiomycota</taxon>
        <taxon>Agaricomycotina</taxon>
        <taxon>Agaricomycetes</taxon>
        <taxon>Agaricomycetidae</taxon>
        <taxon>Agaricales</taxon>
        <taxon>Marasmiineae</taxon>
        <taxon>Mycenaceae</taxon>
        <taxon>Mycena</taxon>
    </lineage>
</organism>
<dbReference type="AlphaFoldDB" id="A0AAD6Y7B9"/>
<evidence type="ECO:0000313" key="2">
    <source>
        <dbReference type="EMBL" id="KAJ7200392.1"/>
    </source>
</evidence>
<proteinExistence type="predicted"/>
<name>A0AAD6Y7B9_9AGAR</name>
<protein>
    <submittedName>
        <fullName evidence="2">Uncharacterized protein</fullName>
    </submittedName>
</protein>
<feature type="compositionally biased region" description="Acidic residues" evidence="1">
    <location>
        <begin position="33"/>
        <end position="43"/>
    </location>
</feature>
<feature type="region of interest" description="Disordered" evidence="1">
    <location>
        <begin position="32"/>
        <end position="55"/>
    </location>
</feature>
<accession>A0AAD6Y7B9</accession>
<dbReference type="EMBL" id="JARJCW010000063">
    <property type="protein sequence ID" value="KAJ7200392.1"/>
    <property type="molecule type" value="Genomic_DNA"/>
</dbReference>
<reference evidence="2" key="1">
    <citation type="submission" date="2023-03" db="EMBL/GenBank/DDBJ databases">
        <title>Massive genome expansion in bonnet fungi (Mycena s.s.) driven by repeated elements and novel gene families across ecological guilds.</title>
        <authorList>
            <consortium name="Lawrence Berkeley National Laboratory"/>
            <person name="Harder C.B."/>
            <person name="Miyauchi S."/>
            <person name="Viragh M."/>
            <person name="Kuo A."/>
            <person name="Thoen E."/>
            <person name="Andreopoulos B."/>
            <person name="Lu D."/>
            <person name="Skrede I."/>
            <person name="Drula E."/>
            <person name="Henrissat B."/>
            <person name="Morin E."/>
            <person name="Kohler A."/>
            <person name="Barry K."/>
            <person name="LaButti K."/>
            <person name="Morin E."/>
            <person name="Salamov A."/>
            <person name="Lipzen A."/>
            <person name="Mereny Z."/>
            <person name="Hegedus B."/>
            <person name="Baldrian P."/>
            <person name="Stursova M."/>
            <person name="Weitz H."/>
            <person name="Taylor A."/>
            <person name="Grigoriev I.V."/>
            <person name="Nagy L.G."/>
            <person name="Martin F."/>
            <person name="Kauserud H."/>
        </authorList>
    </citation>
    <scope>NUCLEOTIDE SEQUENCE</scope>
    <source>
        <strain evidence="2">9144</strain>
    </source>
</reference>
<gene>
    <name evidence="2" type="ORF">GGX14DRAFT_372285</name>
</gene>
<evidence type="ECO:0000256" key="1">
    <source>
        <dbReference type="SAM" id="MobiDB-lite"/>
    </source>
</evidence>
<dbReference type="Proteomes" id="UP001219525">
    <property type="component" value="Unassembled WGS sequence"/>
</dbReference>
<comment type="caution">
    <text evidence="2">The sequence shown here is derived from an EMBL/GenBank/DDBJ whole genome shotgun (WGS) entry which is preliminary data.</text>
</comment>
<feature type="non-terminal residue" evidence="2">
    <location>
        <position position="1"/>
    </location>
</feature>
<sequence length="55" mass="5841">SLALLFGGKVANPVGKPRQKQFTREALMMELLAAEDSDEEPDDGALSGSGDDYEA</sequence>
<keyword evidence="3" id="KW-1185">Reference proteome</keyword>
<evidence type="ECO:0000313" key="3">
    <source>
        <dbReference type="Proteomes" id="UP001219525"/>
    </source>
</evidence>